<dbReference type="EMBL" id="NVUK01000047">
    <property type="protein sequence ID" value="PCI75450.1"/>
    <property type="molecule type" value="Genomic_DNA"/>
</dbReference>
<dbReference type="AlphaFoldDB" id="A0A2A4WYR4"/>
<evidence type="ECO:0000313" key="2">
    <source>
        <dbReference type="EMBL" id="PCI75450.1"/>
    </source>
</evidence>
<comment type="caution">
    <text evidence="2">The sequence shown here is derived from an EMBL/GenBank/DDBJ whole genome shotgun (WGS) entry which is preliminary data.</text>
</comment>
<name>A0A2A4WYR4_UNCAE</name>
<accession>A0A2A4WYR4</accession>
<keyword evidence="1" id="KW-0472">Membrane</keyword>
<dbReference type="Proteomes" id="UP000218775">
    <property type="component" value="Unassembled WGS sequence"/>
</dbReference>
<gene>
    <name evidence="2" type="ORF">COB21_05625</name>
</gene>
<proteinExistence type="predicted"/>
<sequence>MSALEGWRAFNFSNNGTSIAAMPLVLEESANLLAGIVGSVAEGVITSVVDAWQKMPSLPQLPSMLPIASAQELPNLSQERYHQLREKFEGMPRETQPAEIMELIGIAKHLRGQIRWNPRNYSDKGVVSKVLSIVDTRVNERIDEMEYFSVNLHEQAQFYKDQAPGLMRKVKHAVGWLKKAKEAEAIVQELKSKLVSEDKLLAPDLNEKLQEWIDTEGLERLFTNDYVFPICAALVFVPFVLVGDDNLLRGLCAFVLFYFITSFVNRHNLFNKNFSIRLLKTN</sequence>
<evidence type="ECO:0000256" key="1">
    <source>
        <dbReference type="SAM" id="Phobius"/>
    </source>
</evidence>
<reference evidence="3" key="1">
    <citation type="submission" date="2017-08" db="EMBL/GenBank/DDBJ databases">
        <title>A dynamic microbial community with high functional redundancy inhabits the cold, oxic subseafloor aquifer.</title>
        <authorList>
            <person name="Tully B.J."/>
            <person name="Wheat C.G."/>
            <person name="Glazer B.T."/>
            <person name="Huber J.A."/>
        </authorList>
    </citation>
    <scope>NUCLEOTIDE SEQUENCE [LARGE SCALE GENOMIC DNA]</scope>
</reference>
<organism evidence="2 3">
    <name type="scientific">Aerophobetes bacterium</name>
    <dbReference type="NCBI Taxonomy" id="2030807"/>
    <lineage>
        <taxon>Bacteria</taxon>
        <taxon>Candidatus Aerophobota</taxon>
    </lineage>
</organism>
<feature type="transmembrane region" description="Helical" evidence="1">
    <location>
        <begin position="226"/>
        <end position="242"/>
    </location>
</feature>
<feature type="transmembrane region" description="Helical" evidence="1">
    <location>
        <begin position="248"/>
        <end position="265"/>
    </location>
</feature>
<protein>
    <submittedName>
        <fullName evidence="2">Uncharacterized protein</fullName>
    </submittedName>
</protein>
<keyword evidence="1" id="KW-0812">Transmembrane</keyword>
<evidence type="ECO:0000313" key="3">
    <source>
        <dbReference type="Proteomes" id="UP000218775"/>
    </source>
</evidence>
<keyword evidence="1" id="KW-1133">Transmembrane helix</keyword>